<dbReference type="GO" id="GO:0016702">
    <property type="term" value="F:oxidoreductase activity, acting on single donors with incorporation of molecular oxygen, incorporation of two atoms of oxygen"/>
    <property type="evidence" value="ECO:0007669"/>
    <property type="project" value="TreeGrafter"/>
</dbReference>
<keyword evidence="13" id="KW-0275">Fatty acid biosynthesis</keyword>
<evidence type="ECO:0000313" key="16">
    <source>
        <dbReference type="Proteomes" id="UP000467105"/>
    </source>
</evidence>
<keyword evidence="11" id="KW-0408">Iron</keyword>
<comment type="cofactor">
    <cofactor evidence="1">
        <name>Ca(2+)</name>
        <dbReference type="ChEBI" id="CHEBI:29108"/>
    </cofactor>
</comment>
<feature type="region of interest" description="Disordered" evidence="14">
    <location>
        <begin position="168"/>
        <end position="208"/>
    </location>
</feature>
<keyword evidence="4" id="KW-0349">Heme</keyword>
<evidence type="ECO:0000256" key="10">
    <source>
        <dbReference type="ARBA" id="ARBA00023002"/>
    </source>
</evidence>
<proteinExistence type="predicted"/>
<keyword evidence="6" id="KW-0925">Oxylipin biosynthesis</keyword>
<evidence type="ECO:0008006" key="17">
    <source>
        <dbReference type="Google" id="ProtNLM"/>
    </source>
</evidence>
<dbReference type="InterPro" id="IPR019791">
    <property type="entry name" value="Haem_peroxidase_animal"/>
</dbReference>
<dbReference type="GO" id="GO:0020037">
    <property type="term" value="F:heme binding"/>
    <property type="evidence" value="ECO:0007669"/>
    <property type="project" value="InterPro"/>
</dbReference>
<keyword evidence="5" id="KW-0479">Metal-binding</keyword>
<evidence type="ECO:0000256" key="8">
    <source>
        <dbReference type="ARBA" id="ARBA00022832"/>
    </source>
</evidence>
<keyword evidence="3" id="KW-0575">Peroxidase</keyword>
<dbReference type="GO" id="GO:0006979">
    <property type="term" value="P:response to oxidative stress"/>
    <property type="evidence" value="ECO:0007669"/>
    <property type="project" value="InterPro"/>
</dbReference>
<dbReference type="EMBL" id="AP022614">
    <property type="protein sequence ID" value="BBZ46716.1"/>
    <property type="molecule type" value="Genomic_DNA"/>
</dbReference>
<dbReference type="GO" id="GO:0046872">
    <property type="term" value="F:metal ion binding"/>
    <property type="evidence" value="ECO:0007669"/>
    <property type="project" value="UniProtKB-KW"/>
</dbReference>
<evidence type="ECO:0000256" key="6">
    <source>
        <dbReference type="ARBA" id="ARBA00022767"/>
    </source>
</evidence>
<dbReference type="PRINTS" id="PR00457">
    <property type="entry name" value="ANPEROXIDASE"/>
</dbReference>
<dbReference type="PROSITE" id="PS50292">
    <property type="entry name" value="PEROXIDASE_3"/>
    <property type="match status" value="1"/>
</dbReference>
<keyword evidence="7" id="KW-0611">Plant defense</keyword>
<dbReference type="InterPro" id="IPR050783">
    <property type="entry name" value="Oxylipin_biosynth_metab"/>
</dbReference>
<evidence type="ECO:0000256" key="14">
    <source>
        <dbReference type="SAM" id="MobiDB-lite"/>
    </source>
</evidence>
<dbReference type="Pfam" id="PF03098">
    <property type="entry name" value="An_peroxidase"/>
    <property type="match status" value="1"/>
</dbReference>
<reference evidence="15 16" key="1">
    <citation type="journal article" date="2019" name="Emerg. Microbes Infect.">
        <title>Comprehensive subspecies identification of 175 nontuberculous mycobacteria species based on 7547 genomic profiles.</title>
        <authorList>
            <person name="Matsumoto Y."/>
            <person name="Kinjo T."/>
            <person name="Motooka D."/>
            <person name="Nabeya D."/>
            <person name="Jung N."/>
            <person name="Uechi K."/>
            <person name="Horii T."/>
            <person name="Iida T."/>
            <person name="Fujita J."/>
            <person name="Nakamura S."/>
        </authorList>
    </citation>
    <scope>NUCLEOTIDE SEQUENCE [LARGE SCALE GENOMIC DNA]</scope>
    <source>
        <strain evidence="15 16">JCM 14742</strain>
    </source>
</reference>
<evidence type="ECO:0000256" key="9">
    <source>
        <dbReference type="ARBA" id="ARBA00022964"/>
    </source>
</evidence>
<dbReference type="Gene3D" id="2.40.180.10">
    <property type="entry name" value="Catalase core domain"/>
    <property type="match status" value="1"/>
</dbReference>
<dbReference type="GO" id="GO:0006633">
    <property type="term" value="P:fatty acid biosynthetic process"/>
    <property type="evidence" value="ECO:0007669"/>
    <property type="project" value="UniProtKB-KW"/>
</dbReference>
<sequence length="991" mass="112199">MGGLSCRKLRGKDRSAMTRARRLARLAEATDRLVGWYRLPKPLGLAVLIGLRQRLRADNLFDTGRGAADRPPTTLAGRTDFKTARTLDGTHNDLRDPLMGSIGSRFGRNVAPELTHPEPTERFWEPNPRLVSRELLTREEFQPATTLNLLAAAWIQFEVHDWLSHDTTNSRPFEVPLEPDDPWPRKDRPMKIRRTAPDPSPDGSGPPTFVTADTHWWDASQIYGNTTQFADGLRAHSQGRLGLDQHGLHPVELERFLAPLGNKNNFWVGLAMLHALFLREHNAICERLASAYPAMTDQQLYDTARLINVALMAKVHTLEWTPAIIAHPTSQAALHANWFGLLGERFDEAHGRVFADEVLQGIPGSPTDFHGVPYSLTEEFVAVYRLHPLIPDDYEFRSARDNSLLKTCRLPDLTYQHVRERLDEFSMPDLFYSFGTANPGAVTLHNFPKYLQYFDRRPRDTPIDLAAADILRTRERGVPRYNAFRRALRLKPAATFDELTDNPHWAEQLRQVYQDIERVDLMIGLYAEPKPPGFGFSDTAFRIFILMASRRLESDRFFTRDFRPQIYTDVGMTWIRQNSLRTMLLRHMPELEPSLRGVSNPFAPWPVAGPAPLVARPAPAVSAPPGDAPSPYLRYSDRLEQPAPGEDLDIARIIEKLTRANERVYRRYGHALRDAHAKSHAILRGRLTIEGDLPVELKQGLFADAATYEVIARLSSTAGVLRSDQVRGVHGLAIKVLGVTGERCLADDDADTQDFLLVTHKEFPFKDVKDYLEKGMPLAGLLVRLSDRQLAFVIWVLRLAEPLLAFLGRRLPLPMQVFIAPNDNMLGMDFFSAAPIRWGDYVAKFKVVPGSANLKPFAGQPLSRTAGPEAYREMMVDFFSTEAAEYHLCAQLCTDLASMPIEDATVEWPETQSPYVRVATLTYPQQNPYTDARRYFGDEVLAFNSWRGLSAHRPLGPINRMKLRVYDASSQFRHRKNRARSLEPTHGDLPD</sequence>
<feature type="region of interest" description="Disordered" evidence="14">
    <location>
        <begin position="618"/>
        <end position="640"/>
    </location>
</feature>
<evidence type="ECO:0000256" key="12">
    <source>
        <dbReference type="ARBA" id="ARBA00023098"/>
    </source>
</evidence>
<dbReference type="GO" id="GO:0004601">
    <property type="term" value="F:peroxidase activity"/>
    <property type="evidence" value="ECO:0007669"/>
    <property type="project" value="UniProtKB-KW"/>
</dbReference>
<dbReference type="SUPFAM" id="SSF56634">
    <property type="entry name" value="Heme-dependent catalase-like"/>
    <property type="match status" value="1"/>
</dbReference>
<keyword evidence="8" id="KW-0276">Fatty acid metabolism</keyword>
<dbReference type="CDD" id="cd09818">
    <property type="entry name" value="PIOX_like"/>
    <property type="match status" value="1"/>
</dbReference>
<evidence type="ECO:0000256" key="7">
    <source>
        <dbReference type="ARBA" id="ARBA00022821"/>
    </source>
</evidence>
<evidence type="ECO:0000256" key="5">
    <source>
        <dbReference type="ARBA" id="ARBA00022723"/>
    </source>
</evidence>
<dbReference type="Proteomes" id="UP000467105">
    <property type="component" value="Chromosome"/>
</dbReference>
<name>A0A7I7YY49_9MYCO</name>
<evidence type="ECO:0000256" key="2">
    <source>
        <dbReference type="ARBA" id="ARBA00022516"/>
    </source>
</evidence>
<keyword evidence="12" id="KW-0443">Lipid metabolism</keyword>
<dbReference type="GO" id="GO:0006952">
    <property type="term" value="P:defense response"/>
    <property type="evidence" value="ECO:0007669"/>
    <property type="project" value="UniProtKB-KW"/>
</dbReference>
<dbReference type="CDD" id="cd08152">
    <property type="entry name" value="y4iL_like"/>
    <property type="match status" value="1"/>
</dbReference>
<evidence type="ECO:0000313" key="15">
    <source>
        <dbReference type="EMBL" id="BBZ46716.1"/>
    </source>
</evidence>
<keyword evidence="9" id="KW-0223">Dioxygenase</keyword>
<organism evidence="15 16">
    <name type="scientific">Mycobacterium parmense</name>
    <dbReference type="NCBI Taxonomy" id="185642"/>
    <lineage>
        <taxon>Bacteria</taxon>
        <taxon>Bacillati</taxon>
        <taxon>Actinomycetota</taxon>
        <taxon>Actinomycetes</taxon>
        <taxon>Mycobacteriales</taxon>
        <taxon>Mycobacteriaceae</taxon>
        <taxon>Mycobacterium</taxon>
        <taxon>Mycobacterium simiae complex</taxon>
    </lineage>
</organism>
<dbReference type="InterPro" id="IPR010255">
    <property type="entry name" value="Haem_peroxidase_sf"/>
</dbReference>
<dbReference type="GO" id="GO:0031408">
    <property type="term" value="P:oxylipin biosynthetic process"/>
    <property type="evidence" value="ECO:0007669"/>
    <property type="project" value="UniProtKB-KW"/>
</dbReference>
<evidence type="ECO:0000256" key="13">
    <source>
        <dbReference type="ARBA" id="ARBA00023160"/>
    </source>
</evidence>
<protein>
    <recommendedName>
        <fullName evidence="17">Peroxidase</fullName>
    </recommendedName>
</protein>
<dbReference type="Gene3D" id="1.10.640.10">
    <property type="entry name" value="Haem peroxidase domain superfamily, animal type"/>
    <property type="match status" value="1"/>
</dbReference>
<dbReference type="InterPro" id="IPR020835">
    <property type="entry name" value="Catalase_sf"/>
</dbReference>
<keyword evidence="16" id="KW-1185">Reference proteome</keyword>
<gene>
    <name evidence="15" type="ORF">MPRM_39970</name>
</gene>
<accession>A0A7I7YY49</accession>
<evidence type="ECO:0000256" key="11">
    <source>
        <dbReference type="ARBA" id="ARBA00023004"/>
    </source>
</evidence>
<dbReference type="InterPro" id="IPR034815">
    <property type="entry name" value="A_dioxygenase"/>
</dbReference>
<evidence type="ECO:0000256" key="3">
    <source>
        <dbReference type="ARBA" id="ARBA00022559"/>
    </source>
</evidence>
<evidence type="ECO:0000256" key="4">
    <source>
        <dbReference type="ARBA" id="ARBA00022617"/>
    </source>
</evidence>
<dbReference type="PANTHER" id="PTHR11903:SF11">
    <property type="entry name" value="ALPHA-DIOXYGENASE 1"/>
    <property type="match status" value="1"/>
</dbReference>
<dbReference type="AlphaFoldDB" id="A0A7I7YY49"/>
<keyword evidence="2" id="KW-0444">Lipid biosynthesis</keyword>
<dbReference type="PANTHER" id="PTHR11903">
    <property type="entry name" value="PROSTAGLANDIN G/H SYNTHASE"/>
    <property type="match status" value="1"/>
</dbReference>
<keyword evidence="10" id="KW-0560">Oxidoreductase</keyword>
<dbReference type="InterPro" id="IPR037120">
    <property type="entry name" value="Haem_peroxidase_sf_animal"/>
</dbReference>
<dbReference type="SUPFAM" id="SSF48113">
    <property type="entry name" value="Heme-dependent peroxidases"/>
    <property type="match status" value="1"/>
</dbReference>
<evidence type="ECO:0000256" key="1">
    <source>
        <dbReference type="ARBA" id="ARBA00001913"/>
    </source>
</evidence>